<evidence type="ECO:0000259" key="1">
    <source>
        <dbReference type="Pfam" id="PF14393"/>
    </source>
</evidence>
<dbReference type="AlphaFoldDB" id="A0AAV3VVU2"/>
<organism evidence="2 3">
    <name type="scientific">Clostridium diolis</name>
    <dbReference type="NCBI Taxonomy" id="223919"/>
    <lineage>
        <taxon>Bacteria</taxon>
        <taxon>Bacillati</taxon>
        <taxon>Bacillota</taxon>
        <taxon>Clostridia</taxon>
        <taxon>Eubacteriales</taxon>
        <taxon>Clostridiaceae</taxon>
        <taxon>Clostridium</taxon>
    </lineage>
</organism>
<keyword evidence="3" id="KW-1185">Reference proteome</keyword>
<evidence type="ECO:0000313" key="3">
    <source>
        <dbReference type="Proteomes" id="UP000325212"/>
    </source>
</evidence>
<accession>A0AAV3VVU2</accession>
<gene>
    <name evidence="2" type="ORF">CDIOL_09630</name>
</gene>
<sequence>MSIYIITHKAFEQPKDEGYRSLLVGAHRGHIFGDEYDDSGENISEKNSNYCELTGLYWLWKNCKDEYIGITHYRRYFSNHFGNKKILSKKCVENKLKTYDIILPFHQRIQQTIEENYCEESGYKKDLDLVEEIIGEQCPEYLKTYRKYMNGHDISFFNMMICKKEIYDDYCKWLFAILFEVEKRADLTGYNSYQKRIYGFMAERLLNVYVKHNCFKVFEVGVINTEEKWPLKKRFLTGCKRVVLYHLK</sequence>
<proteinExistence type="predicted"/>
<dbReference type="Pfam" id="PF14393">
    <property type="entry name" value="DUF4422"/>
    <property type="match status" value="1"/>
</dbReference>
<evidence type="ECO:0000313" key="2">
    <source>
        <dbReference type="EMBL" id="GEA30040.1"/>
    </source>
</evidence>
<comment type="caution">
    <text evidence="2">The sequence shown here is derived from an EMBL/GenBank/DDBJ whole genome shotgun (WGS) entry which is preliminary data.</text>
</comment>
<protein>
    <submittedName>
        <fullName evidence="2">Exopolysaccharide biosynthesis protein</fullName>
    </submittedName>
</protein>
<reference evidence="2 3" key="1">
    <citation type="submission" date="2019-06" db="EMBL/GenBank/DDBJ databases">
        <title>Draft genome sequence of Clostridium diolis DSM 15410.</title>
        <authorList>
            <person name="Kobayashi H."/>
            <person name="Tanizawa Y."/>
            <person name="Tohno M."/>
        </authorList>
    </citation>
    <scope>NUCLEOTIDE SEQUENCE [LARGE SCALE GENOMIC DNA]</scope>
    <source>
        <strain evidence="2 3">DSM 15410</strain>
    </source>
</reference>
<dbReference type="EMBL" id="BJLA01000002">
    <property type="protein sequence ID" value="GEA30040.1"/>
    <property type="molecule type" value="Genomic_DNA"/>
</dbReference>
<dbReference type="Proteomes" id="UP000325212">
    <property type="component" value="Unassembled WGS sequence"/>
</dbReference>
<name>A0AAV3VVU2_9CLOT</name>
<dbReference type="InterPro" id="IPR025536">
    <property type="entry name" value="DUF4422"/>
</dbReference>
<feature type="domain" description="DUF4422" evidence="1">
    <location>
        <begin position="3"/>
        <end position="213"/>
    </location>
</feature>
<dbReference type="RefSeq" id="WP_039771275.1">
    <property type="nucleotide sequence ID" value="NZ_BJLA01000002.1"/>
</dbReference>